<gene>
    <name evidence="3" type="ORF">SAMN04487907_101882</name>
</gene>
<dbReference type="InterPro" id="IPR008928">
    <property type="entry name" value="6-hairpin_glycosidase_sf"/>
</dbReference>
<dbReference type="GO" id="GO:0005975">
    <property type="term" value="P:carbohydrate metabolic process"/>
    <property type="evidence" value="ECO:0007669"/>
    <property type="project" value="InterPro"/>
</dbReference>
<dbReference type="Pfam" id="PF07221">
    <property type="entry name" value="GlcNAc_2-epim"/>
    <property type="match status" value="1"/>
</dbReference>
<reference evidence="4" key="1">
    <citation type="submission" date="2016-10" db="EMBL/GenBank/DDBJ databases">
        <authorList>
            <person name="Varghese N."/>
            <person name="Submissions S."/>
        </authorList>
    </citation>
    <scope>NUCLEOTIDE SEQUENCE [LARGE SCALE GENOMIC DNA]</scope>
    <source>
        <strain evidence="4">DSM 24499</strain>
    </source>
</reference>
<protein>
    <submittedName>
        <fullName evidence="3">Mannobiose 2-epimerase</fullName>
    </submittedName>
</protein>
<dbReference type="Gene3D" id="1.50.10.10">
    <property type="match status" value="1"/>
</dbReference>
<evidence type="ECO:0000313" key="4">
    <source>
        <dbReference type="Proteomes" id="UP000199438"/>
    </source>
</evidence>
<comment type="similarity">
    <text evidence="1">Belongs to the N-acylglucosamine 2-epimerase family.</text>
</comment>
<dbReference type="RefSeq" id="WP_092540133.1">
    <property type="nucleotide sequence ID" value="NZ_FOKV01000001.1"/>
</dbReference>
<sequence>MSRKILLIMLWLVCVISVNAQQISKKMVHKFDRSARQELIDKWYPLALDRDYGGYYSDITYNFNIGKHHDKMIVTQSRQVWVNSKAYADHGKEKYLNYAEHGFQFLKTKMWDKEFGGFYNLVSREGNPIPQPNEAKTAYGNAFAIYALAAYYEASGNIEALQLAQKTFQWLEKHSHDPKYKGYFQHMEREGMPIERSEKNPSTSDVGYKDQNSSIHLLEAFTELYKVSPNPLLKERLTELFLLIRDTIINKDHYMNLFFEPDWTPVSFKKNSREYIAQHYYLDHVSFGHDVETAYLLLEASKVLKRDDLEKTWTTGKKMVDHSLRNGWDIEKGGFYDGGYYFESSDSLEVVNLDKNWWAQAEGLNTLLLMAQKYPDDPMNYYGYFEKLWDYTNKYIMDDRYGGWYEWGLDTRPETKDDLKGHIWKTTYHNFRALINCRDQLKNFE</sequence>
<dbReference type="GO" id="GO:0016853">
    <property type="term" value="F:isomerase activity"/>
    <property type="evidence" value="ECO:0007669"/>
    <property type="project" value="UniProtKB-KW"/>
</dbReference>
<dbReference type="InterPro" id="IPR010819">
    <property type="entry name" value="AGE/CE"/>
</dbReference>
<dbReference type="SUPFAM" id="SSF48208">
    <property type="entry name" value="Six-hairpin glycosidases"/>
    <property type="match status" value="1"/>
</dbReference>
<proteinExistence type="inferred from homology"/>
<dbReference type="InterPro" id="IPR012341">
    <property type="entry name" value="6hp_glycosidase-like_sf"/>
</dbReference>
<dbReference type="EMBL" id="FOKV01000001">
    <property type="protein sequence ID" value="SFB84390.1"/>
    <property type="molecule type" value="Genomic_DNA"/>
</dbReference>
<dbReference type="PANTHER" id="PTHR15108">
    <property type="entry name" value="N-ACYLGLUCOSAMINE-2-EPIMERASE"/>
    <property type="match status" value="1"/>
</dbReference>
<dbReference type="AlphaFoldDB" id="A0A1I1EHD5"/>
<dbReference type="Proteomes" id="UP000199438">
    <property type="component" value="Unassembled WGS sequence"/>
</dbReference>
<organism evidence="3 4">
    <name type="scientific">Zunongwangia mangrovi</name>
    <dbReference type="NCBI Taxonomy" id="1334022"/>
    <lineage>
        <taxon>Bacteria</taxon>
        <taxon>Pseudomonadati</taxon>
        <taxon>Bacteroidota</taxon>
        <taxon>Flavobacteriia</taxon>
        <taxon>Flavobacteriales</taxon>
        <taxon>Flavobacteriaceae</taxon>
        <taxon>Zunongwangia</taxon>
    </lineage>
</organism>
<evidence type="ECO:0000256" key="1">
    <source>
        <dbReference type="ARBA" id="ARBA00008558"/>
    </source>
</evidence>
<dbReference type="OrthoDB" id="618431at2"/>
<evidence type="ECO:0000256" key="2">
    <source>
        <dbReference type="ARBA" id="ARBA00023235"/>
    </source>
</evidence>
<keyword evidence="2" id="KW-0413">Isomerase</keyword>
<name>A0A1I1EHD5_9FLAO</name>
<dbReference type="STRING" id="1334022.SAMN04487907_101882"/>
<accession>A0A1I1EHD5</accession>
<keyword evidence="4" id="KW-1185">Reference proteome</keyword>
<evidence type="ECO:0000313" key="3">
    <source>
        <dbReference type="EMBL" id="SFB84390.1"/>
    </source>
</evidence>